<feature type="compositionally biased region" description="Low complexity" evidence="16">
    <location>
        <begin position="278"/>
        <end position="302"/>
    </location>
</feature>
<evidence type="ECO:0000256" key="6">
    <source>
        <dbReference type="ARBA" id="ARBA00022553"/>
    </source>
</evidence>
<feature type="compositionally biased region" description="Polar residues" evidence="16">
    <location>
        <begin position="71"/>
        <end position="100"/>
    </location>
</feature>
<protein>
    <recommendedName>
        <fullName evidence="14">Paxillin</fullName>
    </recommendedName>
</protein>
<keyword evidence="5" id="KW-0963">Cytoplasm</keyword>
<feature type="compositionally biased region" description="Basic and acidic residues" evidence="16">
    <location>
        <begin position="474"/>
        <end position="485"/>
    </location>
</feature>
<feature type="domain" description="LIM zinc-binding" evidence="17">
    <location>
        <begin position="818"/>
        <end position="877"/>
    </location>
</feature>
<dbReference type="SMART" id="SM00132">
    <property type="entry name" value="LIM"/>
    <property type="match status" value="4"/>
</dbReference>
<evidence type="ECO:0000256" key="10">
    <source>
        <dbReference type="ARBA" id="ARBA00022889"/>
    </source>
</evidence>
<evidence type="ECO:0000256" key="1">
    <source>
        <dbReference type="ARBA" id="ARBA00004245"/>
    </source>
</evidence>
<keyword evidence="7 15" id="KW-0479">Metal-binding</keyword>
<feature type="compositionally biased region" description="Basic and acidic residues" evidence="16">
    <location>
        <begin position="521"/>
        <end position="543"/>
    </location>
</feature>
<name>A0ABM4QR44_BOSIN</name>
<feature type="compositionally biased region" description="Low complexity" evidence="16">
    <location>
        <begin position="557"/>
        <end position="566"/>
    </location>
</feature>
<evidence type="ECO:0000256" key="14">
    <source>
        <dbReference type="ARBA" id="ARBA00023808"/>
    </source>
</evidence>
<dbReference type="CDD" id="cd09336">
    <property type="entry name" value="LIM1_Paxillin_like"/>
    <property type="match status" value="1"/>
</dbReference>
<proteinExistence type="inferred from homology"/>
<feature type="domain" description="LIM zinc-binding" evidence="17">
    <location>
        <begin position="700"/>
        <end position="759"/>
    </location>
</feature>
<comment type="similarity">
    <text evidence="4">Belongs to the paxillin family.</text>
</comment>
<feature type="compositionally biased region" description="Basic and acidic residues" evidence="16">
    <location>
        <begin position="570"/>
        <end position="591"/>
    </location>
</feature>
<evidence type="ECO:0000256" key="15">
    <source>
        <dbReference type="PROSITE-ProRule" id="PRU00125"/>
    </source>
</evidence>
<dbReference type="PROSITE" id="PS50023">
    <property type="entry name" value="LIM_DOMAIN_2"/>
    <property type="match status" value="4"/>
</dbReference>
<evidence type="ECO:0000256" key="13">
    <source>
        <dbReference type="ARBA" id="ARBA00023212"/>
    </source>
</evidence>
<dbReference type="PRINTS" id="PR00832">
    <property type="entry name" value="PAXILLIN"/>
</dbReference>
<dbReference type="PROSITE" id="PS00478">
    <property type="entry name" value="LIM_DOMAIN_1"/>
    <property type="match status" value="3"/>
</dbReference>
<feature type="domain" description="LIM zinc-binding" evidence="17">
    <location>
        <begin position="760"/>
        <end position="817"/>
    </location>
</feature>
<comment type="subcellular location">
    <subcellularLocation>
        <location evidence="2">Cell junction</location>
        <location evidence="2">Focal adhesion</location>
    </subcellularLocation>
    <subcellularLocation>
        <location evidence="3">Cytoplasm</location>
        <location evidence="3">Cell cortex</location>
    </subcellularLocation>
    <subcellularLocation>
        <location evidence="1">Cytoplasm</location>
        <location evidence="1">Cytoskeleton</location>
    </subcellularLocation>
</comment>
<feature type="region of interest" description="Disordered" evidence="16">
    <location>
        <begin position="471"/>
        <end position="604"/>
    </location>
</feature>
<evidence type="ECO:0000256" key="3">
    <source>
        <dbReference type="ARBA" id="ARBA00004544"/>
    </source>
</evidence>
<dbReference type="InterPro" id="IPR047072">
    <property type="entry name" value="Paxillin_Lim_dom2"/>
</dbReference>
<evidence type="ECO:0000256" key="16">
    <source>
        <dbReference type="SAM" id="MobiDB-lite"/>
    </source>
</evidence>
<feature type="region of interest" description="Disordered" evidence="16">
    <location>
        <begin position="155"/>
        <end position="262"/>
    </location>
</feature>
<dbReference type="Proteomes" id="UP001652663">
    <property type="component" value="Chromosome 17"/>
</dbReference>
<feature type="compositionally biased region" description="Polar residues" evidence="16">
    <location>
        <begin position="120"/>
        <end position="136"/>
    </location>
</feature>
<reference evidence="19" key="1">
    <citation type="submission" date="2025-08" db="UniProtKB">
        <authorList>
            <consortium name="RefSeq"/>
        </authorList>
    </citation>
    <scope>IDENTIFICATION</scope>
    <source>
        <tissue evidence="19">Blood</tissue>
    </source>
</reference>
<dbReference type="PANTHER" id="PTHR24216:SF11">
    <property type="entry name" value="PAXILLIN"/>
    <property type="match status" value="1"/>
</dbReference>
<feature type="region of interest" description="Disordered" evidence="16">
    <location>
        <begin position="659"/>
        <end position="678"/>
    </location>
</feature>
<feature type="compositionally biased region" description="Polar residues" evidence="16">
    <location>
        <begin position="226"/>
        <end position="262"/>
    </location>
</feature>
<evidence type="ECO:0000256" key="2">
    <source>
        <dbReference type="ARBA" id="ARBA00004246"/>
    </source>
</evidence>
<evidence type="ECO:0000256" key="4">
    <source>
        <dbReference type="ARBA" id="ARBA00005813"/>
    </source>
</evidence>
<evidence type="ECO:0000256" key="7">
    <source>
        <dbReference type="ARBA" id="ARBA00022723"/>
    </source>
</evidence>
<sequence>MDDLDALLADLESTTSHISKRPVFLSEETPYSYPTGNHTYQEIAVPPVPPPPSSEALNGSVLDPLDPWPPSTSRFTHQQPQSSSPVYGSSAKTSSASNPQDGGGPPCPRAGEEDHVYSFPNKQKSAEPSPTVMSSSLGSNLSELDRLLLELNAVQHNPPGFPADEANSSPPLPGALSTHYGVPENNSLLGGKAGALTKEKPKRNGGRGLEDLRPSVENLLDELESSVPSPVPTITVNQGEMSSPQRVTSSQQQTRISASSATRELDELMASLSDFKTSSSSAVALSSSGLPPGSAPSSHHSLSPPPPAGSSGGLPPPRKPSPQGHSHTLGVLCAKDNVAPGQLDLAGFGVMPDTPNSRFPSTEGWPGLLSVESQAHVWRDPPDLVEELCRVPPGHILPYPGGTGPQDPGAPQAPLANALHPEEAVAATWQGPWALGVLKPEPPQGAAPNFQEVTEPAVVAVDRQAVFPDTWSLTEERGCQERARPEPGAPESGRHTPVEDEQLGGETPLAGGLVRPARGPETPRRPEGTTEVTTEARMDRPELPRAVAVDTPSTTERISTSSQIRSVIRRSRETGHAHPMSREPSPRRRLDPATLSRTPSQERLITELQGRLGIRPEAEEATGAAGASTEDWLTEGVVITVQPRGRRAGGQLVEKFMAQGKTGSSSPPGGPPKPGSQLDSMLGSLQSDLNKLGVATVAKGVCGACKKPIAGQVVTAMGKTWHPEHFVCTHCQEEIGSRNFFERDGQPYCEKDYHNLFSPRCYYCNGPILDKVVTALDRTWHPEHFFCAQCGAFFGPEGFHEKDGKAYCRKDYFDMFAPKCGGCARAILENYISALNTLWHPECFVCRECFTPFVHGSFFEHEGQPYCEAHYHERRGSLCSGCQKPITGRCITAMAKKFHPEHFVCAFCLKQLNKGTFKEQNDKPYCQNCFLKLFC</sequence>
<evidence type="ECO:0000256" key="5">
    <source>
        <dbReference type="ARBA" id="ARBA00022490"/>
    </source>
</evidence>
<organism evidence="18 19">
    <name type="scientific">Bos indicus</name>
    <name type="common">Zebu</name>
    <dbReference type="NCBI Taxonomy" id="9915"/>
    <lineage>
        <taxon>Eukaryota</taxon>
        <taxon>Metazoa</taxon>
        <taxon>Chordata</taxon>
        <taxon>Craniata</taxon>
        <taxon>Vertebrata</taxon>
        <taxon>Euteleostomi</taxon>
        <taxon>Mammalia</taxon>
        <taxon>Eutheria</taxon>
        <taxon>Laurasiatheria</taxon>
        <taxon>Artiodactyla</taxon>
        <taxon>Ruminantia</taxon>
        <taxon>Pecora</taxon>
        <taxon>Bovidae</taxon>
        <taxon>Bovinae</taxon>
        <taxon>Bos</taxon>
    </lineage>
</organism>
<dbReference type="CDD" id="cd09407">
    <property type="entry name" value="LIM2_Paxillin"/>
    <property type="match status" value="1"/>
</dbReference>
<keyword evidence="18" id="KW-1185">Reference proteome</keyword>
<keyword evidence="12 15" id="KW-0440">LIM domain</keyword>
<evidence type="ECO:0000256" key="8">
    <source>
        <dbReference type="ARBA" id="ARBA00022737"/>
    </source>
</evidence>
<feature type="compositionally biased region" description="Low complexity" evidence="16">
    <location>
        <begin position="1"/>
        <end position="11"/>
    </location>
</feature>
<accession>A0ABM4QR44</accession>
<dbReference type="InterPro" id="IPR001781">
    <property type="entry name" value="Znf_LIM"/>
</dbReference>
<dbReference type="Pfam" id="PF03535">
    <property type="entry name" value="Paxillin"/>
    <property type="match status" value="1"/>
</dbReference>
<dbReference type="GeneID" id="109571069"/>
<keyword evidence="8" id="KW-0677">Repeat</keyword>
<dbReference type="CDD" id="cd09411">
    <property type="entry name" value="LIM4_Paxillin"/>
    <property type="match status" value="1"/>
</dbReference>
<evidence type="ECO:0000256" key="11">
    <source>
        <dbReference type="ARBA" id="ARBA00022949"/>
    </source>
</evidence>
<keyword evidence="11" id="KW-0965">Cell junction</keyword>
<keyword evidence="9 15" id="KW-0862">Zinc</keyword>
<dbReference type="InterPro" id="IPR001904">
    <property type="entry name" value="Paxillin_Lim_dom4"/>
</dbReference>
<evidence type="ECO:0000256" key="12">
    <source>
        <dbReference type="ARBA" id="ARBA00023038"/>
    </source>
</evidence>
<gene>
    <name evidence="19" type="primary">PXN</name>
</gene>
<dbReference type="CDD" id="cd09409">
    <property type="entry name" value="LIM3_Paxillin"/>
    <property type="match status" value="1"/>
</dbReference>
<dbReference type="Pfam" id="PF00412">
    <property type="entry name" value="LIM"/>
    <property type="match status" value="4"/>
</dbReference>
<keyword evidence="6" id="KW-0597">Phosphoprotein</keyword>
<evidence type="ECO:0000313" key="19">
    <source>
        <dbReference type="RefSeq" id="XP_070625772.1"/>
    </source>
</evidence>
<evidence type="ECO:0000256" key="9">
    <source>
        <dbReference type="ARBA" id="ARBA00022833"/>
    </source>
</evidence>
<dbReference type="SUPFAM" id="SSF57716">
    <property type="entry name" value="Glucocorticoid receptor-like (DNA-binding domain)"/>
    <property type="match status" value="5"/>
</dbReference>
<evidence type="ECO:0000313" key="18">
    <source>
        <dbReference type="Proteomes" id="UP001652663"/>
    </source>
</evidence>
<keyword evidence="10" id="KW-0130">Cell adhesion</keyword>
<keyword evidence="13" id="KW-0206">Cytoskeleton</keyword>
<dbReference type="RefSeq" id="XP_070625772.1">
    <property type="nucleotide sequence ID" value="XM_070769671.1"/>
</dbReference>
<feature type="region of interest" description="Disordered" evidence="16">
    <location>
        <begin position="276"/>
        <end position="328"/>
    </location>
</feature>
<feature type="region of interest" description="Disordered" evidence="16">
    <location>
        <begin position="1"/>
        <end position="138"/>
    </location>
</feature>
<dbReference type="Gene3D" id="2.10.110.10">
    <property type="entry name" value="Cysteine Rich Protein"/>
    <property type="match status" value="4"/>
</dbReference>
<feature type="compositionally biased region" description="Pro residues" evidence="16">
    <location>
        <begin position="303"/>
        <end position="320"/>
    </location>
</feature>
<dbReference type="InterPro" id="IPR047075">
    <property type="entry name" value="Paxillin_TGFB1I1_LIM_dom1"/>
</dbReference>
<dbReference type="PANTHER" id="PTHR24216">
    <property type="entry name" value="PAXILLIN-RELATED"/>
    <property type="match status" value="1"/>
</dbReference>
<evidence type="ECO:0000259" key="17">
    <source>
        <dbReference type="PROSITE" id="PS50023"/>
    </source>
</evidence>
<feature type="domain" description="LIM zinc-binding" evidence="17">
    <location>
        <begin position="878"/>
        <end position="935"/>
    </location>
</feature>